<keyword evidence="2" id="KW-1133">Transmembrane helix</keyword>
<evidence type="ECO:0000256" key="2">
    <source>
        <dbReference type="SAM" id="Phobius"/>
    </source>
</evidence>
<keyword evidence="2" id="KW-0472">Membrane</keyword>
<feature type="region of interest" description="Disordered" evidence="1">
    <location>
        <begin position="454"/>
        <end position="646"/>
    </location>
</feature>
<accession>A0A085W7B9</accession>
<evidence type="ECO:0000256" key="1">
    <source>
        <dbReference type="SAM" id="MobiDB-lite"/>
    </source>
</evidence>
<name>A0A085W7B9_9BACT</name>
<gene>
    <name evidence="3" type="ORF">DB31_2700</name>
</gene>
<dbReference type="PATRIC" id="fig|394096.3.peg.7031"/>
<evidence type="ECO:0008006" key="5">
    <source>
        <dbReference type="Google" id="ProtNLM"/>
    </source>
</evidence>
<dbReference type="Proteomes" id="UP000028725">
    <property type="component" value="Unassembled WGS sequence"/>
</dbReference>
<dbReference type="AlphaFoldDB" id="A0A085W7B9"/>
<feature type="compositionally biased region" description="Basic and acidic residues" evidence="1">
    <location>
        <begin position="535"/>
        <end position="631"/>
    </location>
</feature>
<feature type="transmembrane region" description="Helical" evidence="2">
    <location>
        <begin position="423"/>
        <end position="447"/>
    </location>
</feature>
<proteinExistence type="predicted"/>
<feature type="transmembrane region" description="Helical" evidence="2">
    <location>
        <begin position="375"/>
        <end position="395"/>
    </location>
</feature>
<protein>
    <recommendedName>
        <fullName evidence="5">PEGA domain-containing protein</fullName>
    </recommendedName>
</protein>
<comment type="caution">
    <text evidence="3">The sequence shown here is derived from an EMBL/GenBank/DDBJ whole genome shotgun (WGS) entry which is preliminary data.</text>
</comment>
<evidence type="ECO:0000313" key="4">
    <source>
        <dbReference type="Proteomes" id="UP000028725"/>
    </source>
</evidence>
<reference evidence="3 4" key="1">
    <citation type="submission" date="2014-04" db="EMBL/GenBank/DDBJ databases">
        <title>Genome assembly of Hyalangium minutum DSM 14724.</title>
        <authorList>
            <person name="Sharma G."/>
            <person name="Subramanian S."/>
        </authorList>
    </citation>
    <scope>NUCLEOTIDE SEQUENCE [LARGE SCALE GENOMIC DNA]</scope>
    <source>
        <strain evidence="3 4">DSM 14724</strain>
    </source>
</reference>
<feature type="compositionally biased region" description="Low complexity" evidence="1">
    <location>
        <begin position="513"/>
        <end position="526"/>
    </location>
</feature>
<dbReference type="STRING" id="394096.DB31_2700"/>
<organism evidence="3 4">
    <name type="scientific">Hyalangium minutum</name>
    <dbReference type="NCBI Taxonomy" id="394096"/>
    <lineage>
        <taxon>Bacteria</taxon>
        <taxon>Pseudomonadati</taxon>
        <taxon>Myxococcota</taxon>
        <taxon>Myxococcia</taxon>
        <taxon>Myxococcales</taxon>
        <taxon>Cystobacterineae</taxon>
        <taxon>Archangiaceae</taxon>
        <taxon>Hyalangium</taxon>
    </lineage>
</organism>
<keyword evidence="2" id="KW-0812">Transmembrane</keyword>
<dbReference type="RefSeq" id="WP_240487013.1">
    <property type="nucleotide sequence ID" value="NZ_JMCB01000017.1"/>
</dbReference>
<evidence type="ECO:0000313" key="3">
    <source>
        <dbReference type="EMBL" id="KFE63582.1"/>
    </source>
</evidence>
<keyword evidence="4" id="KW-1185">Reference proteome</keyword>
<dbReference type="EMBL" id="JMCB01000017">
    <property type="protein sequence ID" value="KFE63582.1"/>
    <property type="molecule type" value="Genomic_DNA"/>
</dbReference>
<sequence length="646" mass="69529">MVGLLASGPALAQQPVVRLLPRVLPSAAAPTLTVLVVPLDAAAQAQLPQLTYQAEQAVAGTERFQLVRLADALDAQGARERDAKAAAAAAALQEGQKAYDELDTQQALKQFDQAAQLYEGSDLSRHFMDMSRARVMKIAAYVANGDNKAFQRELKEVLARNPRAEFSSNFFPPDELAVVEKVRRGILAEATRTLEVKTGDVPAQIFMDGQFQGISPMTLSGLTSSEHFVTAIAPGYASAQGRFRGEAALKLEPLPTASKLKAWVDRIAAAPEGADRDAALRELGTFAGTQQVMALLVRGTPSISGQDAIALRVEVSDGHNAGYAVGPLPLSGDAGNTALQALLASVLQTDALRGKGGKPTTHYPTQGPSAGRKTAGYVLLATGAALVAGGIYFGLEASSKADDFKKLPQRDPRAEKLRSDGKTYALVADVGVIAGLASAGAGTWLAFLGGGDGADSGGKKGRVTPAPAPRPETAPAARPEDKPATPAATGKTQDKPATAPAAGKPEDKPAAAPPAGDKATPATAAPQGKSTPASRAEEEKRKREEEKKRAEEERLKREEEERLKREEEAKRKQAEEDKRKGEERLKREEEEKRKQEEERKKREEEEKKKREEEAKRKREEEERRKREEEEKKKKKPALDEDDLRNY</sequence>